<dbReference type="Gene3D" id="3.10.20.90">
    <property type="entry name" value="Phosphatidylinositol 3-kinase Catalytic Subunit, Chain A, domain 1"/>
    <property type="match status" value="1"/>
</dbReference>
<feature type="region of interest" description="Disordered" evidence="1">
    <location>
        <begin position="99"/>
        <end position="139"/>
    </location>
</feature>
<comment type="caution">
    <text evidence="4">The sequence shown here is derived from an EMBL/GenBank/DDBJ whole genome shotgun (WGS) entry which is preliminary data.</text>
</comment>
<feature type="domain" description="UBX" evidence="2">
    <location>
        <begin position="258"/>
        <end position="312"/>
    </location>
</feature>
<dbReference type="GO" id="GO:0000045">
    <property type="term" value="P:autophagosome assembly"/>
    <property type="evidence" value="ECO:0007669"/>
    <property type="project" value="TreeGrafter"/>
</dbReference>
<dbReference type="AlphaFoldDB" id="A0AAD7NNS1"/>
<gene>
    <name evidence="4" type="ORF">B0H16DRAFT_1452559</name>
</gene>
<dbReference type="Pfam" id="PF08059">
    <property type="entry name" value="SEP"/>
    <property type="match status" value="1"/>
</dbReference>
<feature type="compositionally biased region" description="Polar residues" evidence="1">
    <location>
        <begin position="1"/>
        <end position="18"/>
    </location>
</feature>
<dbReference type="GO" id="GO:0005829">
    <property type="term" value="C:cytosol"/>
    <property type="evidence" value="ECO:0007669"/>
    <property type="project" value="TreeGrafter"/>
</dbReference>
<dbReference type="GO" id="GO:0043130">
    <property type="term" value="F:ubiquitin binding"/>
    <property type="evidence" value="ECO:0007669"/>
    <property type="project" value="TreeGrafter"/>
</dbReference>
<dbReference type="GO" id="GO:0043161">
    <property type="term" value="P:proteasome-mediated ubiquitin-dependent protein catabolic process"/>
    <property type="evidence" value="ECO:0007669"/>
    <property type="project" value="TreeGrafter"/>
</dbReference>
<accession>A0AAD7NNS1</accession>
<evidence type="ECO:0000313" key="4">
    <source>
        <dbReference type="EMBL" id="KAJ7769357.1"/>
    </source>
</evidence>
<dbReference type="GO" id="GO:0007030">
    <property type="term" value="P:Golgi organization"/>
    <property type="evidence" value="ECO:0007669"/>
    <property type="project" value="TreeGrafter"/>
</dbReference>
<dbReference type="Pfam" id="PF00789">
    <property type="entry name" value="UBX"/>
    <property type="match status" value="1"/>
</dbReference>
<dbReference type="FunFam" id="3.30.420.210:FF:000002">
    <property type="entry name" value="UBX domain-containing protein 1"/>
    <property type="match status" value="1"/>
</dbReference>
<dbReference type="Gene3D" id="3.30.420.210">
    <property type="entry name" value="SEP domain"/>
    <property type="match status" value="1"/>
</dbReference>
<dbReference type="GO" id="GO:0005634">
    <property type="term" value="C:nucleus"/>
    <property type="evidence" value="ECO:0007669"/>
    <property type="project" value="TreeGrafter"/>
</dbReference>
<protein>
    <recommendedName>
        <fullName evidence="6">UBX domain-containing protein</fullName>
    </recommendedName>
</protein>
<dbReference type="PANTHER" id="PTHR23333">
    <property type="entry name" value="UBX DOMAIN CONTAINING PROTEIN"/>
    <property type="match status" value="1"/>
</dbReference>
<feature type="region of interest" description="Disordered" evidence="1">
    <location>
        <begin position="222"/>
        <end position="244"/>
    </location>
</feature>
<reference evidence="4" key="1">
    <citation type="submission" date="2023-03" db="EMBL/GenBank/DDBJ databases">
        <title>Massive genome expansion in bonnet fungi (Mycena s.s.) driven by repeated elements and novel gene families across ecological guilds.</title>
        <authorList>
            <consortium name="Lawrence Berkeley National Laboratory"/>
            <person name="Harder C.B."/>
            <person name="Miyauchi S."/>
            <person name="Viragh M."/>
            <person name="Kuo A."/>
            <person name="Thoen E."/>
            <person name="Andreopoulos B."/>
            <person name="Lu D."/>
            <person name="Skrede I."/>
            <person name="Drula E."/>
            <person name="Henrissat B."/>
            <person name="Morin E."/>
            <person name="Kohler A."/>
            <person name="Barry K."/>
            <person name="LaButti K."/>
            <person name="Morin E."/>
            <person name="Salamov A."/>
            <person name="Lipzen A."/>
            <person name="Mereny Z."/>
            <person name="Hegedus B."/>
            <person name="Baldrian P."/>
            <person name="Stursova M."/>
            <person name="Weitz H."/>
            <person name="Taylor A."/>
            <person name="Grigoriev I.V."/>
            <person name="Nagy L.G."/>
            <person name="Martin F."/>
            <person name="Kauserud H."/>
        </authorList>
    </citation>
    <scope>NUCLEOTIDE SEQUENCE</scope>
    <source>
        <strain evidence="4">CBHHK182m</strain>
    </source>
</reference>
<dbReference type="InterPro" id="IPR001012">
    <property type="entry name" value="UBX_dom"/>
</dbReference>
<dbReference type="Proteomes" id="UP001215598">
    <property type="component" value="Unassembled WGS sequence"/>
</dbReference>
<dbReference type="PROSITE" id="PS51399">
    <property type="entry name" value="SEP"/>
    <property type="match status" value="1"/>
</dbReference>
<evidence type="ECO:0000256" key="1">
    <source>
        <dbReference type="SAM" id="MobiDB-lite"/>
    </source>
</evidence>
<dbReference type="SMART" id="SM00553">
    <property type="entry name" value="SEP"/>
    <property type="match status" value="1"/>
</dbReference>
<organism evidence="4 5">
    <name type="scientific">Mycena metata</name>
    <dbReference type="NCBI Taxonomy" id="1033252"/>
    <lineage>
        <taxon>Eukaryota</taxon>
        <taxon>Fungi</taxon>
        <taxon>Dikarya</taxon>
        <taxon>Basidiomycota</taxon>
        <taxon>Agaricomycotina</taxon>
        <taxon>Agaricomycetes</taxon>
        <taxon>Agaricomycetidae</taxon>
        <taxon>Agaricales</taxon>
        <taxon>Marasmiineae</taxon>
        <taxon>Mycenaceae</taxon>
        <taxon>Mycena</taxon>
    </lineage>
</organism>
<keyword evidence="5" id="KW-1185">Reference proteome</keyword>
<dbReference type="SUPFAM" id="SSF102848">
    <property type="entry name" value="NSFL1 (p97 ATPase) cofactor p47, SEP domain"/>
    <property type="match status" value="1"/>
</dbReference>
<sequence length="339" mass="35777">MSGESICNTKPHDTTTTPYRLVRPAAPPRVGRIGTWASSSAAGGSRMVPLRDIQAAASAGRMCAHVDEDGEEEEEHTHGPSSRAVKELLRRAAETSACRAALTPSASQSSAFPGGGHTLLRRGPQQLHPRPNAPLTPPPLPLTFWRDGFSIEDGPLMRYDDPADAEVLRAINEGTAPHKIYRIEPDQRVEFLVSKRTNEDYVAPQRRAAGWGAGGVRLGAAPPGHVGSSSAPADAAMGSSEATTSHATTSAQAVAVDESVPIAQIQVRLADGGRLLARLNHTRTVTDLRAVIDAHNAAQPQPYTLHTTFPTRELADGMCVGPGEGEKGLGGCVVLQRVG</sequence>
<dbReference type="GO" id="GO:0031468">
    <property type="term" value="P:nuclear membrane reassembly"/>
    <property type="evidence" value="ECO:0007669"/>
    <property type="project" value="TreeGrafter"/>
</dbReference>
<feature type="domain" description="SEP" evidence="3">
    <location>
        <begin position="137"/>
        <end position="202"/>
    </location>
</feature>
<dbReference type="InterPro" id="IPR012989">
    <property type="entry name" value="SEP_domain"/>
</dbReference>
<dbReference type="InterPro" id="IPR029071">
    <property type="entry name" value="Ubiquitin-like_domsf"/>
</dbReference>
<evidence type="ECO:0000259" key="2">
    <source>
        <dbReference type="PROSITE" id="PS50033"/>
    </source>
</evidence>
<evidence type="ECO:0008006" key="6">
    <source>
        <dbReference type="Google" id="ProtNLM"/>
    </source>
</evidence>
<dbReference type="SUPFAM" id="SSF54236">
    <property type="entry name" value="Ubiquitin-like"/>
    <property type="match status" value="1"/>
</dbReference>
<name>A0AAD7NNS1_9AGAR</name>
<evidence type="ECO:0000259" key="3">
    <source>
        <dbReference type="PROSITE" id="PS51399"/>
    </source>
</evidence>
<evidence type="ECO:0000313" key="5">
    <source>
        <dbReference type="Proteomes" id="UP001215598"/>
    </source>
</evidence>
<dbReference type="PANTHER" id="PTHR23333:SF20">
    <property type="entry name" value="NSFL1 COFACTOR P47"/>
    <property type="match status" value="1"/>
</dbReference>
<proteinExistence type="predicted"/>
<dbReference type="GO" id="GO:0061025">
    <property type="term" value="P:membrane fusion"/>
    <property type="evidence" value="ECO:0007669"/>
    <property type="project" value="TreeGrafter"/>
</dbReference>
<dbReference type="PROSITE" id="PS50033">
    <property type="entry name" value="UBX"/>
    <property type="match status" value="1"/>
</dbReference>
<dbReference type="EMBL" id="JARKIB010000018">
    <property type="protein sequence ID" value="KAJ7769357.1"/>
    <property type="molecule type" value="Genomic_DNA"/>
</dbReference>
<feature type="region of interest" description="Disordered" evidence="1">
    <location>
        <begin position="1"/>
        <end position="20"/>
    </location>
</feature>
<dbReference type="InterPro" id="IPR036241">
    <property type="entry name" value="NSFL1C_SEP_dom_sf"/>
</dbReference>